<gene>
    <name evidence="2" type="ORF">SAMN05660359_01576</name>
</gene>
<proteinExistence type="predicted"/>
<dbReference type="AlphaFoldDB" id="A0A1I5EMB7"/>
<feature type="compositionally biased region" description="Low complexity" evidence="1">
    <location>
        <begin position="176"/>
        <end position="196"/>
    </location>
</feature>
<feature type="compositionally biased region" description="Low complexity" evidence="1">
    <location>
        <begin position="155"/>
        <end position="165"/>
    </location>
</feature>
<evidence type="ECO:0000313" key="2">
    <source>
        <dbReference type="EMBL" id="SFO12506.1"/>
    </source>
</evidence>
<organism evidence="2 3">
    <name type="scientific">Geodermatophilus obscurus</name>
    <dbReference type="NCBI Taxonomy" id="1861"/>
    <lineage>
        <taxon>Bacteria</taxon>
        <taxon>Bacillati</taxon>
        <taxon>Actinomycetota</taxon>
        <taxon>Actinomycetes</taxon>
        <taxon>Geodermatophilales</taxon>
        <taxon>Geodermatophilaceae</taxon>
        <taxon>Geodermatophilus</taxon>
    </lineage>
</organism>
<evidence type="ECO:0000256" key="1">
    <source>
        <dbReference type="SAM" id="MobiDB-lite"/>
    </source>
</evidence>
<feature type="compositionally biased region" description="Low complexity" evidence="1">
    <location>
        <begin position="204"/>
        <end position="219"/>
    </location>
</feature>
<protein>
    <submittedName>
        <fullName evidence="2">Uncharacterized protein</fullName>
    </submittedName>
</protein>
<feature type="compositionally biased region" description="Basic residues" evidence="1">
    <location>
        <begin position="166"/>
        <end position="175"/>
    </location>
</feature>
<evidence type="ECO:0000313" key="3">
    <source>
        <dbReference type="Proteomes" id="UP000183642"/>
    </source>
</evidence>
<accession>A0A1I5EMB7</accession>
<feature type="region of interest" description="Disordered" evidence="1">
    <location>
        <begin position="147"/>
        <end position="219"/>
    </location>
</feature>
<name>A0A1I5EMB7_9ACTN</name>
<reference evidence="3" key="1">
    <citation type="submission" date="2016-10" db="EMBL/GenBank/DDBJ databases">
        <authorList>
            <person name="Varghese N."/>
            <person name="Submissions S."/>
        </authorList>
    </citation>
    <scope>NUCLEOTIDE SEQUENCE [LARGE SCALE GENOMIC DNA]</scope>
    <source>
        <strain evidence="3">DSM 43161</strain>
    </source>
</reference>
<sequence>MSEGRGTPTSTRPRDGREWRIGTRADVAWIRESTPIGRTITSAIPPVFEAYATIVVPDEDEGRAEDVAVVLGLLTEQSPGLPWWLGHLDTGFDDPAFPGAPRVSLYSHWPYVPRQAGPAEAARWRSGRPVVAAVAAVGRYLALPGRAGRARPPVRRAPAPAGAARGPRRGRHPAGSRRVPSGQAATGSAGSSAATAGERRADSRSPTAAPSASTMTTAP</sequence>
<keyword evidence="3" id="KW-1185">Reference proteome</keyword>
<dbReference type="Proteomes" id="UP000183642">
    <property type="component" value="Unassembled WGS sequence"/>
</dbReference>
<dbReference type="EMBL" id="FOWE01000003">
    <property type="protein sequence ID" value="SFO12506.1"/>
    <property type="molecule type" value="Genomic_DNA"/>
</dbReference>